<sequence length="83" mass="9836">MAQQVLYKRYTYIEFPPNRILYSDRAFQPVSGISQYRRVNVTLFIYLVCTVVCKRCVLMSLNSRLVSDFLLLTITTIQSENWF</sequence>
<reference evidence="1" key="2">
    <citation type="submission" date="2013-05" db="EMBL/GenBank/DDBJ databases">
        <authorList>
            <person name="Carter J.-M."/>
            <person name="Baker S.C."/>
            <person name="Pink R."/>
            <person name="Carter D.R.F."/>
            <person name="Collins A."/>
            <person name="Tomlin J."/>
            <person name="Gibbs M."/>
            <person name="Breuker C.J."/>
        </authorList>
    </citation>
    <scope>NUCLEOTIDE SEQUENCE</scope>
    <source>
        <tissue evidence="1">Ovary</tissue>
    </source>
</reference>
<name>S4P708_9NEOP</name>
<dbReference type="AlphaFoldDB" id="S4P708"/>
<dbReference type="EMBL" id="GAIX01010150">
    <property type="protein sequence ID" value="JAA82410.1"/>
    <property type="molecule type" value="Transcribed_RNA"/>
</dbReference>
<reference evidence="1" key="1">
    <citation type="journal article" date="2013" name="BMC Genomics">
        <title>Unscrambling butterfly oogenesis.</title>
        <authorList>
            <person name="Carter J.M."/>
            <person name="Baker S.C."/>
            <person name="Pink R."/>
            <person name="Carter D.R."/>
            <person name="Collins A."/>
            <person name="Tomlin J."/>
            <person name="Gibbs M."/>
            <person name="Breuker C.J."/>
        </authorList>
    </citation>
    <scope>NUCLEOTIDE SEQUENCE</scope>
    <source>
        <tissue evidence="1">Ovary</tissue>
    </source>
</reference>
<organism evidence="1">
    <name type="scientific">Pararge aegeria</name>
    <name type="common">speckled wood butterfly</name>
    <dbReference type="NCBI Taxonomy" id="116150"/>
    <lineage>
        <taxon>Eukaryota</taxon>
        <taxon>Metazoa</taxon>
        <taxon>Ecdysozoa</taxon>
        <taxon>Arthropoda</taxon>
        <taxon>Hexapoda</taxon>
        <taxon>Insecta</taxon>
        <taxon>Pterygota</taxon>
        <taxon>Neoptera</taxon>
        <taxon>Endopterygota</taxon>
        <taxon>Lepidoptera</taxon>
        <taxon>Glossata</taxon>
        <taxon>Ditrysia</taxon>
        <taxon>Papilionoidea</taxon>
        <taxon>Nymphalidae</taxon>
        <taxon>Satyrinae</taxon>
        <taxon>Satyrini</taxon>
        <taxon>Parargina</taxon>
        <taxon>Pararge</taxon>
    </lineage>
</organism>
<protein>
    <submittedName>
        <fullName evidence="1">Uncharacterized protein</fullName>
    </submittedName>
</protein>
<proteinExistence type="predicted"/>
<evidence type="ECO:0000313" key="1">
    <source>
        <dbReference type="EMBL" id="JAA82410.1"/>
    </source>
</evidence>
<accession>S4P708</accession>